<reference evidence="2" key="1">
    <citation type="journal article" date="2014" name="Front. Microbiol.">
        <title>High frequency of phylogenetically diverse reductive dehalogenase-homologous genes in deep subseafloor sedimentary metagenomes.</title>
        <authorList>
            <person name="Kawai M."/>
            <person name="Futagami T."/>
            <person name="Toyoda A."/>
            <person name="Takaki Y."/>
            <person name="Nishi S."/>
            <person name="Hori S."/>
            <person name="Arai W."/>
            <person name="Tsubouchi T."/>
            <person name="Morono Y."/>
            <person name="Uchiyama I."/>
            <person name="Ito T."/>
            <person name="Fujiyama A."/>
            <person name="Inagaki F."/>
            <person name="Takami H."/>
        </authorList>
    </citation>
    <scope>NUCLEOTIDE SEQUENCE</scope>
    <source>
        <strain evidence="2">Expedition CK06-06</strain>
    </source>
</reference>
<evidence type="ECO:0000256" key="1">
    <source>
        <dbReference type="SAM" id="Phobius"/>
    </source>
</evidence>
<sequence length="237" mass="26934">RDFYRASPSQIGWFSACWLFSYVCSCLFVRPLFSRMLPRYLIALAAFLMGAFSLAIVLSPPLEVAFLLYALFGISLALFFPPIMGWLSYRKEAAELNRAISRFNLSWSTAMIFSPLIAGFLTEKSPKVAMGIGSLIFFTTSLLVLCASLTMPRLQKDRHREAAEREQSGEDRSTPLRFPAWVGAFTSYIVMGLLLNIFPIFAREVLLIRESRIGLLLLMRALFSTIGFLFLGRYDFW</sequence>
<keyword evidence="1" id="KW-0472">Membrane</keyword>
<feature type="transmembrane region" description="Helical" evidence="1">
    <location>
        <begin position="178"/>
        <end position="201"/>
    </location>
</feature>
<dbReference type="Pfam" id="PF07690">
    <property type="entry name" value="MFS_1"/>
    <property type="match status" value="1"/>
</dbReference>
<dbReference type="EMBL" id="BARU01039708">
    <property type="protein sequence ID" value="GAH84111.1"/>
    <property type="molecule type" value="Genomic_DNA"/>
</dbReference>
<keyword evidence="1" id="KW-1133">Transmembrane helix</keyword>
<comment type="caution">
    <text evidence="2">The sequence shown here is derived from an EMBL/GenBank/DDBJ whole genome shotgun (WGS) entry which is preliminary data.</text>
</comment>
<feature type="transmembrane region" description="Helical" evidence="1">
    <location>
        <begin position="40"/>
        <end position="58"/>
    </location>
</feature>
<dbReference type="AlphaFoldDB" id="X1INV3"/>
<protein>
    <recommendedName>
        <fullName evidence="3">Major facilitator superfamily (MFS) profile domain-containing protein</fullName>
    </recommendedName>
</protein>
<dbReference type="SUPFAM" id="SSF103473">
    <property type="entry name" value="MFS general substrate transporter"/>
    <property type="match status" value="1"/>
</dbReference>
<dbReference type="InterPro" id="IPR036259">
    <property type="entry name" value="MFS_trans_sf"/>
</dbReference>
<dbReference type="InterPro" id="IPR052714">
    <property type="entry name" value="MFS_Exporter"/>
</dbReference>
<keyword evidence="1" id="KW-0812">Transmembrane</keyword>
<dbReference type="Gene3D" id="1.20.1250.20">
    <property type="entry name" value="MFS general substrate transporter like domains"/>
    <property type="match status" value="1"/>
</dbReference>
<feature type="transmembrane region" description="Helical" evidence="1">
    <location>
        <begin position="128"/>
        <end position="150"/>
    </location>
</feature>
<evidence type="ECO:0000313" key="2">
    <source>
        <dbReference type="EMBL" id="GAH84111.1"/>
    </source>
</evidence>
<organism evidence="2">
    <name type="scientific">marine sediment metagenome</name>
    <dbReference type="NCBI Taxonomy" id="412755"/>
    <lineage>
        <taxon>unclassified sequences</taxon>
        <taxon>metagenomes</taxon>
        <taxon>ecological metagenomes</taxon>
    </lineage>
</organism>
<feature type="non-terminal residue" evidence="2">
    <location>
        <position position="237"/>
    </location>
</feature>
<gene>
    <name evidence="2" type="ORF">S03H2_61514</name>
</gene>
<feature type="non-terminal residue" evidence="2">
    <location>
        <position position="1"/>
    </location>
</feature>
<dbReference type="InterPro" id="IPR011701">
    <property type="entry name" value="MFS"/>
</dbReference>
<evidence type="ECO:0008006" key="3">
    <source>
        <dbReference type="Google" id="ProtNLM"/>
    </source>
</evidence>
<proteinExistence type="predicted"/>
<dbReference type="PANTHER" id="PTHR23531">
    <property type="entry name" value="QUINOLENE RESISTANCE PROTEIN NORA"/>
    <property type="match status" value="1"/>
</dbReference>
<dbReference type="GO" id="GO:0022857">
    <property type="term" value="F:transmembrane transporter activity"/>
    <property type="evidence" value="ECO:0007669"/>
    <property type="project" value="InterPro"/>
</dbReference>
<feature type="transmembrane region" description="Helical" evidence="1">
    <location>
        <begin position="64"/>
        <end position="87"/>
    </location>
</feature>
<feature type="transmembrane region" description="Helical" evidence="1">
    <location>
        <begin position="12"/>
        <end position="33"/>
    </location>
</feature>
<feature type="transmembrane region" description="Helical" evidence="1">
    <location>
        <begin position="213"/>
        <end position="231"/>
    </location>
</feature>
<name>X1INV3_9ZZZZ</name>
<feature type="transmembrane region" description="Helical" evidence="1">
    <location>
        <begin position="99"/>
        <end position="122"/>
    </location>
</feature>
<dbReference type="PANTHER" id="PTHR23531:SF1">
    <property type="entry name" value="QUINOLENE RESISTANCE PROTEIN NORA"/>
    <property type="match status" value="1"/>
</dbReference>
<accession>X1INV3</accession>